<dbReference type="SUPFAM" id="SSF53448">
    <property type="entry name" value="Nucleotide-diphospho-sugar transferases"/>
    <property type="match status" value="1"/>
</dbReference>
<dbReference type="Proteomes" id="UP000269945">
    <property type="component" value="Unassembled WGS sequence"/>
</dbReference>
<dbReference type="InterPro" id="IPR005076">
    <property type="entry name" value="Glyco_trans_6"/>
</dbReference>
<accession>A0A9X9PW15</accession>
<comment type="caution">
    <text evidence="8">The sequence shown here is derived from an EMBL/GenBank/DDBJ whole genome shotgun (WGS) entry which is preliminary data.</text>
</comment>
<dbReference type="PANTHER" id="PTHR10462:SF55">
    <property type="entry name" value="HISTO-BLOOD GROUP ABO SYSTEM TRANSFERASE 1"/>
    <property type="match status" value="1"/>
</dbReference>
<evidence type="ECO:0000256" key="1">
    <source>
        <dbReference type="ARBA" id="ARBA00001936"/>
    </source>
</evidence>
<evidence type="ECO:0000256" key="3">
    <source>
        <dbReference type="ARBA" id="ARBA00010413"/>
    </source>
</evidence>
<dbReference type="Gene3D" id="3.90.550.10">
    <property type="entry name" value="Spore Coat Polysaccharide Biosynthesis Protein SpsA, Chain A"/>
    <property type="match status" value="1"/>
</dbReference>
<evidence type="ECO:0000256" key="7">
    <source>
        <dbReference type="SAM" id="MobiDB-lite"/>
    </source>
</evidence>
<dbReference type="Pfam" id="PF03414">
    <property type="entry name" value="Glyco_transf_6"/>
    <property type="match status" value="1"/>
</dbReference>
<comment type="subcellular location">
    <subcellularLocation>
        <location evidence="2">Membrane</location>
        <topology evidence="2">Single-pass type II membrane protein</topology>
    </subcellularLocation>
</comment>
<gene>
    <name evidence="8" type="ORF">BN2614_LOCUS1</name>
</gene>
<evidence type="ECO:0000256" key="6">
    <source>
        <dbReference type="ARBA" id="ARBA00022968"/>
    </source>
</evidence>
<evidence type="ECO:0000256" key="4">
    <source>
        <dbReference type="ARBA" id="ARBA00022676"/>
    </source>
</evidence>
<dbReference type="GO" id="GO:0005794">
    <property type="term" value="C:Golgi apparatus"/>
    <property type="evidence" value="ECO:0007669"/>
    <property type="project" value="TreeGrafter"/>
</dbReference>
<keyword evidence="6" id="KW-0812">Transmembrane</keyword>
<keyword evidence="9" id="KW-1185">Reference proteome</keyword>
<dbReference type="GO" id="GO:0031982">
    <property type="term" value="C:vesicle"/>
    <property type="evidence" value="ECO:0007669"/>
    <property type="project" value="TreeGrafter"/>
</dbReference>
<evidence type="ECO:0000256" key="2">
    <source>
        <dbReference type="ARBA" id="ARBA00004606"/>
    </source>
</evidence>
<sequence length="218" mass="24491">MVEKHFMVGHSFTYYVLTDQPAAMPRVYPWEDHTLVCPATPRLSCPQNVSMQLVEIIRNFSQQCFLYEVDYLVCVNMALKFSDHMGMEFLSPLLEPCTLVSSGWPMIPSPRSTSHIPRPTFPEMRVTSTTQEAFWGVSGRGSPADLGPSPGDGGLSGHWGRGRVARRELPEQVSAGTQAHQGAVLEHLWDLQWLGQPQVTKKLRFMAVPNNHQDIRDS</sequence>
<evidence type="ECO:0000313" key="8">
    <source>
        <dbReference type="EMBL" id="VCW69021.1"/>
    </source>
</evidence>
<keyword evidence="4" id="KW-0328">Glycosyltransferase</keyword>
<dbReference type="InterPro" id="IPR029044">
    <property type="entry name" value="Nucleotide-diphossugar_trans"/>
</dbReference>
<proteinExistence type="inferred from homology"/>
<dbReference type="GO" id="GO:0016758">
    <property type="term" value="F:hexosyltransferase activity"/>
    <property type="evidence" value="ECO:0007669"/>
    <property type="project" value="InterPro"/>
</dbReference>
<organism evidence="8 9">
    <name type="scientific">Gulo gulo</name>
    <name type="common">Wolverine</name>
    <name type="synonym">Gluton</name>
    <dbReference type="NCBI Taxonomy" id="48420"/>
    <lineage>
        <taxon>Eukaryota</taxon>
        <taxon>Metazoa</taxon>
        <taxon>Chordata</taxon>
        <taxon>Craniata</taxon>
        <taxon>Vertebrata</taxon>
        <taxon>Euteleostomi</taxon>
        <taxon>Mammalia</taxon>
        <taxon>Eutheria</taxon>
        <taxon>Laurasiatheria</taxon>
        <taxon>Carnivora</taxon>
        <taxon>Caniformia</taxon>
        <taxon>Musteloidea</taxon>
        <taxon>Mustelidae</taxon>
        <taxon>Guloninae</taxon>
        <taxon>Gulo</taxon>
    </lineage>
</organism>
<evidence type="ECO:0000313" key="9">
    <source>
        <dbReference type="Proteomes" id="UP000269945"/>
    </source>
</evidence>
<feature type="compositionally biased region" description="Gly residues" evidence="7">
    <location>
        <begin position="150"/>
        <end position="159"/>
    </location>
</feature>
<dbReference type="AlphaFoldDB" id="A0A9X9PW15"/>
<evidence type="ECO:0000256" key="5">
    <source>
        <dbReference type="ARBA" id="ARBA00022679"/>
    </source>
</evidence>
<keyword evidence="6" id="KW-0735">Signal-anchor</keyword>
<dbReference type="GO" id="GO:0016020">
    <property type="term" value="C:membrane"/>
    <property type="evidence" value="ECO:0007669"/>
    <property type="project" value="UniProtKB-SubCell"/>
</dbReference>
<comment type="similarity">
    <text evidence="3">Belongs to the glycosyltransferase 6 family.</text>
</comment>
<reference evidence="8 9" key="1">
    <citation type="submission" date="2018-10" db="EMBL/GenBank/DDBJ databases">
        <authorList>
            <person name="Ekblom R."/>
            <person name="Jareborg N."/>
        </authorList>
    </citation>
    <scope>NUCLEOTIDE SEQUENCE [LARGE SCALE GENOMIC DNA]</scope>
    <source>
        <tissue evidence="8">Muscle</tissue>
    </source>
</reference>
<dbReference type="GO" id="GO:0005975">
    <property type="term" value="P:carbohydrate metabolic process"/>
    <property type="evidence" value="ECO:0007669"/>
    <property type="project" value="InterPro"/>
</dbReference>
<dbReference type="PANTHER" id="PTHR10462">
    <property type="entry name" value="GLYCOSYLTRANSFERASE-RELATED"/>
    <property type="match status" value="1"/>
</dbReference>
<feature type="region of interest" description="Disordered" evidence="7">
    <location>
        <begin position="140"/>
        <end position="160"/>
    </location>
</feature>
<keyword evidence="5" id="KW-0808">Transferase</keyword>
<protein>
    <submittedName>
        <fullName evidence="8">Uncharacterized protein</fullName>
    </submittedName>
</protein>
<dbReference type="EMBL" id="CYRY02004507">
    <property type="protein sequence ID" value="VCW69021.1"/>
    <property type="molecule type" value="Genomic_DNA"/>
</dbReference>
<comment type="cofactor">
    <cofactor evidence="1">
        <name>Mn(2+)</name>
        <dbReference type="ChEBI" id="CHEBI:29035"/>
    </cofactor>
</comment>
<name>A0A9X9PW15_GULGU</name>